<organism evidence="1 2">
    <name type="scientific">Morus notabilis</name>
    <dbReference type="NCBI Taxonomy" id="981085"/>
    <lineage>
        <taxon>Eukaryota</taxon>
        <taxon>Viridiplantae</taxon>
        <taxon>Streptophyta</taxon>
        <taxon>Embryophyta</taxon>
        <taxon>Tracheophyta</taxon>
        <taxon>Spermatophyta</taxon>
        <taxon>Magnoliopsida</taxon>
        <taxon>eudicotyledons</taxon>
        <taxon>Gunneridae</taxon>
        <taxon>Pentapetalae</taxon>
        <taxon>rosids</taxon>
        <taxon>fabids</taxon>
        <taxon>Rosales</taxon>
        <taxon>Moraceae</taxon>
        <taxon>Moreae</taxon>
        <taxon>Morus</taxon>
    </lineage>
</organism>
<evidence type="ECO:0000313" key="2">
    <source>
        <dbReference type="Proteomes" id="UP000030645"/>
    </source>
</evidence>
<dbReference type="EMBL" id="KE343428">
    <property type="protein sequence ID" value="EXB28993.1"/>
    <property type="molecule type" value="Genomic_DNA"/>
</dbReference>
<keyword evidence="2" id="KW-1185">Reference proteome</keyword>
<protein>
    <submittedName>
        <fullName evidence="1">Uncharacterized protein</fullName>
    </submittedName>
</protein>
<dbReference type="AlphaFoldDB" id="W9QMS8"/>
<reference evidence="2" key="1">
    <citation type="submission" date="2013-01" db="EMBL/GenBank/DDBJ databases">
        <title>Draft Genome Sequence of a Mulberry Tree, Morus notabilis C.K. Schneid.</title>
        <authorList>
            <person name="He N."/>
            <person name="Zhao S."/>
        </authorList>
    </citation>
    <scope>NUCLEOTIDE SEQUENCE</scope>
</reference>
<accession>W9QMS8</accession>
<evidence type="ECO:0000313" key="1">
    <source>
        <dbReference type="EMBL" id="EXB28993.1"/>
    </source>
</evidence>
<proteinExistence type="predicted"/>
<sequence length="84" mass="9795">MWHLDSLQDFGKFAGPLLFPQFMEKIQSKKLAIVGRFSHLDFSIRWQAYVLGWCFLSIQNNKMGATFVHRDSVQTRTNFPTSNL</sequence>
<dbReference type="Proteomes" id="UP000030645">
    <property type="component" value="Unassembled WGS sequence"/>
</dbReference>
<name>W9QMS8_9ROSA</name>
<gene>
    <name evidence="1" type="ORF">L484_018409</name>
</gene>